<dbReference type="RefSeq" id="WP_206722222.1">
    <property type="nucleotide sequence ID" value="NZ_CP071090.1"/>
</dbReference>
<keyword evidence="2" id="KW-1185">Reference proteome</keyword>
<reference evidence="1 2" key="1">
    <citation type="submission" date="2021-02" db="EMBL/GenBank/DDBJ databases">
        <title>De Novo genome assembly of isolated myxobacteria.</title>
        <authorList>
            <person name="Stevens D.C."/>
        </authorList>
    </citation>
    <scope>NUCLEOTIDE SEQUENCE [LARGE SCALE GENOMIC DNA]</scope>
    <source>
        <strain evidence="2">SCPEA02</strain>
    </source>
</reference>
<accession>A0ABX7NP51</accession>
<protein>
    <recommendedName>
        <fullName evidence="3">Lipoprotein</fullName>
    </recommendedName>
</protein>
<evidence type="ECO:0008006" key="3">
    <source>
        <dbReference type="Google" id="ProtNLM"/>
    </source>
</evidence>
<dbReference type="EMBL" id="CP071090">
    <property type="protein sequence ID" value="QSQ20642.1"/>
    <property type="molecule type" value="Genomic_DNA"/>
</dbReference>
<gene>
    <name evidence="1" type="ORF">JY651_36220</name>
</gene>
<organism evidence="1 2">
    <name type="scientific">Pyxidicoccus parkwayensis</name>
    <dbReference type="NCBI Taxonomy" id="2813578"/>
    <lineage>
        <taxon>Bacteria</taxon>
        <taxon>Pseudomonadati</taxon>
        <taxon>Myxococcota</taxon>
        <taxon>Myxococcia</taxon>
        <taxon>Myxococcales</taxon>
        <taxon>Cystobacterineae</taxon>
        <taxon>Myxococcaceae</taxon>
        <taxon>Pyxidicoccus</taxon>
    </lineage>
</organism>
<sequence>MLRKRWQSWRVLPALFLCGCGGPMLDGDGALPTGESAQHALYAPHAPASGNVLDGTAYMGRVELGGAVQTRFTANPQYLSFGFSVRPGAQVRLEVTHLGSSPNLDTALFVYGPRHADGSYGGTVLAQDDDAGYGQLSQVDALALAQGGDYLAVVSSGTGAGKQFRLQLDCANGACAPVVDPALYRRCDLDVALPIKECVEGTVNEYGVSLADAYDSCTGPDDAHAFYREACNAGGNVPAWCEGGEAQFTLRMWPVCQDHFLHDYGL</sequence>
<name>A0ABX7NP51_9BACT</name>
<dbReference type="Gene3D" id="2.60.120.380">
    <property type="match status" value="1"/>
</dbReference>
<evidence type="ECO:0000313" key="1">
    <source>
        <dbReference type="EMBL" id="QSQ20642.1"/>
    </source>
</evidence>
<dbReference type="Proteomes" id="UP000662747">
    <property type="component" value="Chromosome"/>
</dbReference>
<proteinExistence type="predicted"/>
<evidence type="ECO:0000313" key="2">
    <source>
        <dbReference type="Proteomes" id="UP000662747"/>
    </source>
</evidence>